<evidence type="ECO:0000256" key="1">
    <source>
        <dbReference type="ARBA" id="ARBA00005558"/>
    </source>
</evidence>
<evidence type="ECO:0000256" key="2">
    <source>
        <dbReference type="SAM" id="MobiDB-lite"/>
    </source>
</evidence>
<dbReference type="NCBIfam" id="TIGR01646">
    <property type="entry name" value="vgr_GE"/>
    <property type="match status" value="1"/>
</dbReference>
<dbReference type="Gene3D" id="2.30.110.50">
    <property type="match status" value="1"/>
</dbReference>
<feature type="domain" description="DUF2345" evidence="4">
    <location>
        <begin position="746"/>
        <end position="905"/>
    </location>
</feature>
<dbReference type="AlphaFoldDB" id="A0A411WW42"/>
<keyword evidence="8" id="KW-1185">Reference proteome</keyword>
<dbReference type="NCBIfam" id="TIGR03361">
    <property type="entry name" value="VI_Rhs_Vgr"/>
    <property type="match status" value="1"/>
</dbReference>
<dbReference type="EMBL" id="CP036401">
    <property type="protein sequence ID" value="QBI00707.1"/>
    <property type="molecule type" value="Genomic_DNA"/>
</dbReference>
<name>A0A411WW42_9BURK</name>
<dbReference type="EMBL" id="BMWV01000002">
    <property type="protein sequence ID" value="GGY31220.1"/>
    <property type="molecule type" value="Genomic_DNA"/>
</dbReference>
<dbReference type="InterPro" id="IPR006531">
    <property type="entry name" value="Gp5/Vgr_OB"/>
</dbReference>
<reference evidence="6" key="3">
    <citation type="submission" date="2022-12" db="EMBL/GenBank/DDBJ databases">
        <authorList>
            <person name="Sun Q."/>
            <person name="Kim S."/>
        </authorList>
    </citation>
    <scope>NUCLEOTIDE SEQUENCE</scope>
    <source>
        <strain evidence="6">KCTC 12343</strain>
    </source>
</reference>
<protein>
    <submittedName>
        <fullName evidence="7">Type VI secretion system tip protein VgrG</fullName>
    </submittedName>
</protein>
<evidence type="ECO:0000313" key="9">
    <source>
        <dbReference type="Proteomes" id="UP000628442"/>
    </source>
</evidence>
<dbReference type="Pfam" id="PF10106">
    <property type="entry name" value="DUF2345"/>
    <property type="match status" value="1"/>
</dbReference>
<dbReference type="OrthoDB" id="1907165at2"/>
<dbReference type="Pfam" id="PF05954">
    <property type="entry name" value="Phage_GPD"/>
    <property type="match status" value="1"/>
</dbReference>
<gene>
    <name evidence="7" type="ORF">EYF70_07460</name>
    <name evidence="6" type="ORF">GCM10007387_11540</name>
</gene>
<organism evidence="6 9">
    <name type="scientific">Pseudoduganella albidiflava</name>
    <dbReference type="NCBI Taxonomy" id="321983"/>
    <lineage>
        <taxon>Bacteria</taxon>
        <taxon>Pseudomonadati</taxon>
        <taxon>Pseudomonadota</taxon>
        <taxon>Betaproteobacteria</taxon>
        <taxon>Burkholderiales</taxon>
        <taxon>Oxalobacteraceae</taxon>
        <taxon>Telluria group</taxon>
        <taxon>Pseudoduganella</taxon>
    </lineage>
</organism>
<feature type="region of interest" description="Disordered" evidence="2">
    <location>
        <begin position="733"/>
        <end position="754"/>
    </location>
</feature>
<dbReference type="InterPro" id="IPR006533">
    <property type="entry name" value="T6SS_Vgr_RhsGE"/>
</dbReference>
<comment type="similarity">
    <text evidence="1">Belongs to the VgrG protein family.</text>
</comment>
<dbReference type="Pfam" id="PF04717">
    <property type="entry name" value="Phage_base_V"/>
    <property type="match status" value="1"/>
</dbReference>
<feature type="domain" description="Putative type VI secretion system Rhs element associated Vgr" evidence="5">
    <location>
        <begin position="595"/>
        <end position="702"/>
    </location>
</feature>
<dbReference type="InterPro" id="IPR018769">
    <property type="entry name" value="VgrG2_DUF2345"/>
</dbReference>
<dbReference type="Pfam" id="PF13296">
    <property type="entry name" value="T6SS_Vgr"/>
    <property type="match status" value="1"/>
</dbReference>
<evidence type="ECO:0000259" key="3">
    <source>
        <dbReference type="Pfam" id="PF04717"/>
    </source>
</evidence>
<dbReference type="Gene3D" id="4.10.220.110">
    <property type="match status" value="1"/>
</dbReference>
<dbReference type="SUPFAM" id="SSF69255">
    <property type="entry name" value="gp5 N-terminal domain-like"/>
    <property type="match status" value="1"/>
</dbReference>
<feature type="domain" description="Gp5/Type VI secretion system Vgr protein OB-fold" evidence="3">
    <location>
        <begin position="492"/>
        <end position="540"/>
    </location>
</feature>
<dbReference type="InterPro" id="IPR037026">
    <property type="entry name" value="Vgr_OB-fold_dom_sf"/>
</dbReference>
<accession>A0A411WW42</accession>
<proteinExistence type="inferred from homology"/>
<feature type="compositionally biased region" description="Gly residues" evidence="2">
    <location>
        <begin position="737"/>
        <end position="748"/>
    </location>
</feature>
<dbReference type="Gene3D" id="2.40.50.230">
    <property type="entry name" value="Gp5 N-terminal domain"/>
    <property type="match status" value="1"/>
</dbReference>
<dbReference type="Proteomes" id="UP000628442">
    <property type="component" value="Unassembled WGS sequence"/>
</dbReference>
<dbReference type="SUPFAM" id="SSF69279">
    <property type="entry name" value="Phage tail proteins"/>
    <property type="match status" value="2"/>
</dbReference>
<evidence type="ECO:0000259" key="4">
    <source>
        <dbReference type="Pfam" id="PF10106"/>
    </source>
</evidence>
<dbReference type="InterPro" id="IPR017847">
    <property type="entry name" value="T6SS_RhsGE_Vgr_subset"/>
</dbReference>
<dbReference type="Proteomes" id="UP000292307">
    <property type="component" value="Chromosome"/>
</dbReference>
<reference evidence="7 8" key="2">
    <citation type="submission" date="2019-02" db="EMBL/GenBank/DDBJ databases">
        <title>Draft Genome Sequences of Six Type Strains of the Genus Massilia.</title>
        <authorList>
            <person name="Miess H."/>
            <person name="Frediansyhah A."/>
            <person name="Gross H."/>
        </authorList>
    </citation>
    <scope>NUCLEOTIDE SEQUENCE [LARGE SCALE GENOMIC DNA]</scope>
    <source>
        <strain evidence="7 8">DSM 17472</strain>
    </source>
</reference>
<evidence type="ECO:0000313" key="6">
    <source>
        <dbReference type="EMBL" id="GGY31220.1"/>
    </source>
</evidence>
<dbReference type="RefSeq" id="WP_131144838.1">
    <property type="nucleotide sequence ID" value="NZ_BMWV01000002.1"/>
</dbReference>
<dbReference type="InterPro" id="IPR028244">
    <property type="entry name" value="T6SS_Rhs_Vgr_dom"/>
</dbReference>
<reference evidence="6" key="1">
    <citation type="journal article" date="2014" name="Int. J. Syst. Evol. Microbiol.">
        <title>Complete genome sequence of Corynebacterium casei LMG S-19264T (=DSM 44701T), isolated from a smear-ripened cheese.</title>
        <authorList>
            <consortium name="US DOE Joint Genome Institute (JGI-PGF)"/>
            <person name="Walter F."/>
            <person name="Albersmeier A."/>
            <person name="Kalinowski J."/>
            <person name="Ruckert C."/>
        </authorList>
    </citation>
    <scope>NUCLEOTIDE SEQUENCE</scope>
    <source>
        <strain evidence="6">KCTC 12343</strain>
    </source>
</reference>
<evidence type="ECO:0000313" key="8">
    <source>
        <dbReference type="Proteomes" id="UP000292307"/>
    </source>
</evidence>
<dbReference type="Gene3D" id="3.55.50.10">
    <property type="entry name" value="Baseplate protein-like domains"/>
    <property type="match status" value="1"/>
</dbReference>
<sequence length="939" mass="98884">MSGHSVESLLSAVRALAAEYTQHQRILRLTLPGFSDVLLAESLHGEEELSRGYRLEVAALSLDAGIPLKSLLGLPALLELRTDSGPGMRPFHGHVSAAELVGSNGGFARYKLTIEPWTAFLRLGRDSRIFQDQSVLDIFETVFAAYDGKGTLAPAWRLDIADPEVYARRSITTQYQESDLAFVERLMSEEGLFYFFEHEGDAASPGLGRHALVIADHNGAFQPNAQAAVRFTQPGTVMREDSMDRWRTEMRLQASAVEVASWDYRTLGTRPVSATAASPVQLASRDMPGAYAYPSSTHGDRIAARQLEALQASRETYVGAGTVRGMAPGTTFTLHEHSKFDGGDDARFAVVRVRHLAHNNLNADTSNALERLLGACPVRQASLADLATSLHATGRAEGERPVYRNRIDAIRASTPYRSPWVDGRGALLHSRPKVAGQQTAIVVGPSGAPVYTDRDHRIKVQFHWQRGNQSHSRLAHPAPDGHTGAPADDLAGTWVRVVTPLAPVAGANWGGHGLPRVGQEVLVDFIDGNIDRPVVIGSLYNGGGETDAQNNRVGAGAGAATGNAPTWFPGQAGPHAHAAVLSGLKTQAMAASQSGGGAYNQLVFDDTRGEPRVALQRHAAAHEGTDELNLGHLRHQADNQRLDPAGFGAELKTEHSAALRAGQGLLLSTDARHGGASHIDASEAVTQLDASLSLQTALAETAQKHNAKLKDEPEPAKLPAIEQLDHAGKMLAERASGNGGGDHGGGGEASAYGQPQLQLSSPAGIAALTPASAIVAAGATTGLAAGQDINFASQANSFHQVARGISLFTYGKASAADKPNQETGIRLHAASGKVSTQSQSDATRITADKLITVASIAKSVAISAPRHVMLTAQGAYLKIEGGNIMIHGPGTMSFKASKKELAGPQSASAAPPQFKVGELKGCALKLADATQSGAAGVAR</sequence>
<evidence type="ECO:0000259" key="5">
    <source>
        <dbReference type="Pfam" id="PF13296"/>
    </source>
</evidence>
<evidence type="ECO:0000313" key="7">
    <source>
        <dbReference type="EMBL" id="QBI00707.1"/>
    </source>
</evidence>